<reference evidence="1 2" key="1">
    <citation type="submission" date="2006-02" db="EMBL/GenBank/DDBJ databases">
        <authorList>
            <person name="Amann R."/>
            <person name="Ferriera S."/>
            <person name="Johnson J."/>
            <person name="Kravitz S."/>
            <person name="Halpern A."/>
            <person name="Remington K."/>
            <person name="Beeson K."/>
            <person name="Tran B."/>
            <person name="Rogers Y.-H."/>
            <person name="Friedman R."/>
            <person name="Venter J.C."/>
        </authorList>
    </citation>
    <scope>NUCLEOTIDE SEQUENCE [LARGE SCALE GENOMIC DNA]</scope>
    <source>
        <strain evidence="1 2">DSM 3645</strain>
    </source>
</reference>
<evidence type="ECO:0000313" key="2">
    <source>
        <dbReference type="Proteomes" id="UP000004358"/>
    </source>
</evidence>
<dbReference type="EMBL" id="AANZ01000015">
    <property type="protein sequence ID" value="EAQ79201.1"/>
    <property type="molecule type" value="Genomic_DNA"/>
</dbReference>
<gene>
    <name evidence="1" type="ORF">DSM3645_26299</name>
</gene>
<evidence type="ECO:0000313" key="1">
    <source>
        <dbReference type="EMBL" id="EAQ79201.1"/>
    </source>
</evidence>
<dbReference type="Proteomes" id="UP000004358">
    <property type="component" value="Unassembled WGS sequence"/>
</dbReference>
<proteinExistence type="predicted"/>
<dbReference type="AlphaFoldDB" id="A3ZWH3"/>
<sequence length="78" mass="8695">MIAATVNVEMSDTVLTMYPKRRLAEVCLHDLIRAHGQMCSGIGSGEVSEESFARGLRSTSFFRCCDCENESIGFRIYP</sequence>
<name>A3ZWH3_9BACT</name>
<dbReference type="HOGENOM" id="CLU_2614956_0_0_0"/>
<comment type="caution">
    <text evidence="1">The sequence shown here is derived from an EMBL/GenBank/DDBJ whole genome shotgun (WGS) entry which is preliminary data.</text>
</comment>
<dbReference type="STRING" id="314230.DSM3645_26299"/>
<organism evidence="1 2">
    <name type="scientific">Blastopirellula marina DSM 3645</name>
    <dbReference type="NCBI Taxonomy" id="314230"/>
    <lineage>
        <taxon>Bacteria</taxon>
        <taxon>Pseudomonadati</taxon>
        <taxon>Planctomycetota</taxon>
        <taxon>Planctomycetia</taxon>
        <taxon>Pirellulales</taxon>
        <taxon>Pirellulaceae</taxon>
        <taxon>Blastopirellula</taxon>
    </lineage>
</organism>
<accession>A3ZWH3</accession>
<protein>
    <submittedName>
        <fullName evidence="1">Uncharacterized protein</fullName>
    </submittedName>
</protein>